<comment type="similarity">
    <text evidence="1">Belongs to the ATP-dependent AMP-binding enzyme family.</text>
</comment>
<feature type="transmembrane region" description="Helical" evidence="4">
    <location>
        <begin position="83"/>
        <end position="102"/>
    </location>
</feature>
<reference evidence="7" key="2">
    <citation type="submission" date="2020-09" db="EMBL/GenBank/DDBJ databases">
        <authorList>
            <person name="Sun Q."/>
            <person name="Zhou Y."/>
        </authorList>
    </citation>
    <scope>NUCLEOTIDE SEQUENCE</scope>
    <source>
        <strain evidence="7">CGMCC 1.15725</strain>
    </source>
</reference>
<dbReference type="Gene3D" id="3.30.300.30">
    <property type="match status" value="1"/>
</dbReference>
<dbReference type="GO" id="GO:0006631">
    <property type="term" value="P:fatty acid metabolic process"/>
    <property type="evidence" value="ECO:0007669"/>
    <property type="project" value="TreeGrafter"/>
</dbReference>
<dbReference type="EMBL" id="BMJQ01000034">
    <property type="protein sequence ID" value="GGF50413.1"/>
    <property type="molecule type" value="Genomic_DNA"/>
</dbReference>
<comment type="caution">
    <text evidence="7">The sequence shown here is derived from an EMBL/GenBank/DDBJ whole genome shotgun (WGS) entry which is preliminary data.</text>
</comment>
<evidence type="ECO:0000259" key="6">
    <source>
        <dbReference type="Pfam" id="PF13193"/>
    </source>
</evidence>
<dbReference type="PROSITE" id="PS00455">
    <property type="entry name" value="AMP_BINDING"/>
    <property type="match status" value="1"/>
</dbReference>
<evidence type="ECO:0000259" key="5">
    <source>
        <dbReference type="Pfam" id="PF00501"/>
    </source>
</evidence>
<dbReference type="PANTHER" id="PTHR43201:SF5">
    <property type="entry name" value="MEDIUM-CHAIN ACYL-COA LIGASE ACSF2, MITOCHONDRIAL"/>
    <property type="match status" value="1"/>
</dbReference>
<accession>A0A8J2Z273</accession>
<dbReference type="AlphaFoldDB" id="A0A8J2Z273"/>
<evidence type="ECO:0000313" key="8">
    <source>
        <dbReference type="Proteomes" id="UP000646365"/>
    </source>
</evidence>
<dbReference type="Gene3D" id="3.40.50.12780">
    <property type="entry name" value="N-terminal domain of ligase-like"/>
    <property type="match status" value="1"/>
</dbReference>
<dbReference type="InterPro" id="IPR000873">
    <property type="entry name" value="AMP-dep_synth/lig_dom"/>
</dbReference>
<dbReference type="Pfam" id="PF13193">
    <property type="entry name" value="AMP-binding_C"/>
    <property type="match status" value="1"/>
</dbReference>
<evidence type="ECO:0000256" key="4">
    <source>
        <dbReference type="SAM" id="Phobius"/>
    </source>
</evidence>
<keyword evidence="4" id="KW-0812">Transmembrane</keyword>
<dbReference type="PANTHER" id="PTHR43201">
    <property type="entry name" value="ACYL-COA SYNTHETASE"/>
    <property type="match status" value="1"/>
</dbReference>
<dbReference type="GO" id="GO:0031956">
    <property type="term" value="F:medium-chain fatty acid-CoA ligase activity"/>
    <property type="evidence" value="ECO:0007669"/>
    <property type="project" value="TreeGrafter"/>
</dbReference>
<keyword evidence="4" id="KW-1133">Transmembrane helix</keyword>
<keyword evidence="4" id="KW-0472">Membrane</keyword>
<dbReference type="InterPro" id="IPR042099">
    <property type="entry name" value="ANL_N_sf"/>
</dbReference>
<dbReference type="RefSeq" id="WP_189052479.1">
    <property type="nucleotide sequence ID" value="NZ_BMJQ01000034.1"/>
</dbReference>
<evidence type="ECO:0000313" key="7">
    <source>
        <dbReference type="EMBL" id="GGF50413.1"/>
    </source>
</evidence>
<dbReference type="InterPro" id="IPR020845">
    <property type="entry name" value="AMP-binding_CS"/>
</dbReference>
<dbReference type="Proteomes" id="UP000646365">
    <property type="component" value="Unassembled WGS sequence"/>
</dbReference>
<evidence type="ECO:0000256" key="3">
    <source>
        <dbReference type="SAM" id="MobiDB-lite"/>
    </source>
</evidence>
<organism evidence="7 8">
    <name type="scientific">Aliidongia dinghuensis</name>
    <dbReference type="NCBI Taxonomy" id="1867774"/>
    <lineage>
        <taxon>Bacteria</taxon>
        <taxon>Pseudomonadati</taxon>
        <taxon>Pseudomonadota</taxon>
        <taxon>Alphaproteobacteria</taxon>
        <taxon>Rhodospirillales</taxon>
        <taxon>Dongiaceae</taxon>
        <taxon>Aliidongia</taxon>
    </lineage>
</organism>
<dbReference type="InterPro" id="IPR045851">
    <property type="entry name" value="AMP-bd_C_sf"/>
</dbReference>
<proteinExistence type="inferred from homology"/>
<dbReference type="Pfam" id="PF00501">
    <property type="entry name" value="AMP-binding"/>
    <property type="match status" value="1"/>
</dbReference>
<keyword evidence="8" id="KW-1185">Reference proteome</keyword>
<name>A0A8J2Z273_9PROT</name>
<dbReference type="SUPFAM" id="SSF56801">
    <property type="entry name" value="Acetyl-CoA synthetase-like"/>
    <property type="match status" value="1"/>
</dbReference>
<feature type="domain" description="AMP-dependent synthetase/ligase" evidence="5">
    <location>
        <begin position="29"/>
        <end position="392"/>
    </location>
</feature>
<evidence type="ECO:0000256" key="2">
    <source>
        <dbReference type="ARBA" id="ARBA00022598"/>
    </source>
</evidence>
<sequence>MNHMDGLVSNPHRRTWTRQNDDTIPGALAHAARAWPERLCIDYESKCFTYADFKAEVDSFAAGLDQCGVAPGDTVCVMIENKLLGVMLWFAVLSLGAVYVPLNTALKGEALRHQLTDSGSRFIVTQKEALQRIMDVLDPAADALVISDGLDEFRPDARLRDIGILKGRPERAPQRSAAPRDLAMILYTSGTTGPAKGCMVSHSYACYIGRAMVRQLAIESSDVVWSALPLFHVYGTCGVVLPAIFVGAKVALIPRFSVSNFWAEIERTGATIGSVVGSMGPLIANAPPSDAERRCFGRLRIVTGIPFSKEDCALWRERFGVGWVGNLGYGLTEAGRVAILDTKDEAALGSAGTPIDFDVRIFDDQDEECPAGQVGEIVLRPHRPGIMFDGYWRRPELTLATTRDLWFRTGDLGVFDTHGNLHFFDRKKDYMRRAGENISSYEVESVFLRHPAVVDVAAYGVPSELADEEVMLSVVLAPDGKITAQELCAWAADKMPYYCVPRYIEFRPDFPRTSTGKILKHELRAQALERSVWDRHGSDLALSKR</sequence>
<dbReference type="InterPro" id="IPR025110">
    <property type="entry name" value="AMP-bd_C"/>
</dbReference>
<evidence type="ECO:0000256" key="1">
    <source>
        <dbReference type="ARBA" id="ARBA00006432"/>
    </source>
</evidence>
<reference evidence="7" key="1">
    <citation type="journal article" date="2014" name="Int. J. Syst. Evol. Microbiol.">
        <title>Complete genome sequence of Corynebacterium casei LMG S-19264T (=DSM 44701T), isolated from a smear-ripened cheese.</title>
        <authorList>
            <consortium name="US DOE Joint Genome Institute (JGI-PGF)"/>
            <person name="Walter F."/>
            <person name="Albersmeier A."/>
            <person name="Kalinowski J."/>
            <person name="Ruckert C."/>
        </authorList>
    </citation>
    <scope>NUCLEOTIDE SEQUENCE</scope>
    <source>
        <strain evidence="7">CGMCC 1.15725</strain>
    </source>
</reference>
<keyword evidence="2 7" id="KW-0436">Ligase</keyword>
<gene>
    <name evidence="7" type="ORF">GCM10011611_66070</name>
</gene>
<feature type="domain" description="AMP-binding enzyme C-terminal" evidence="6">
    <location>
        <begin position="442"/>
        <end position="517"/>
    </location>
</feature>
<feature type="region of interest" description="Disordered" evidence="3">
    <location>
        <begin position="1"/>
        <end position="20"/>
    </location>
</feature>
<protein>
    <submittedName>
        <fullName evidence="7">ATP-dependent acyl-CoA ligase</fullName>
    </submittedName>
</protein>